<sequence length="108" mass="12788">MSTISDVGLFHPENVKSLDSFKIWQFETGVKVTFILRLFTHLHQGCEMWMLNVHVKLKHCSQDYIKLLHLFGSTVTGLFNNWLKQGHRILMEVLFWRYRLSAMHAAKR</sequence>
<accession>A0ABV0Q9Q1</accession>
<name>A0ABV0Q9Q1_9TELE</name>
<proteinExistence type="predicted"/>
<protein>
    <submittedName>
        <fullName evidence="1">Uncharacterized protein</fullName>
    </submittedName>
</protein>
<gene>
    <name evidence="1" type="ORF">XENOCAPTIV_012952</name>
</gene>
<reference evidence="1 2" key="1">
    <citation type="submission" date="2021-06" db="EMBL/GenBank/DDBJ databases">
        <authorList>
            <person name="Palmer J.M."/>
        </authorList>
    </citation>
    <scope>NUCLEOTIDE SEQUENCE [LARGE SCALE GENOMIC DNA]</scope>
    <source>
        <strain evidence="1 2">XC_2019</strain>
        <tissue evidence="1">Muscle</tissue>
    </source>
</reference>
<evidence type="ECO:0000313" key="1">
    <source>
        <dbReference type="EMBL" id="MEQ2192521.1"/>
    </source>
</evidence>
<keyword evidence="2" id="KW-1185">Reference proteome</keyword>
<dbReference type="Proteomes" id="UP001434883">
    <property type="component" value="Unassembled WGS sequence"/>
</dbReference>
<comment type="caution">
    <text evidence="1">The sequence shown here is derived from an EMBL/GenBank/DDBJ whole genome shotgun (WGS) entry which is preliminary data.</text>
</comment>
<dbReference type="EMBL" id="JAHRIN010002709">
    <property type="protein sequence ID" value="MEQ2192521.1"/>
    <property type="molecule type" value="Genomic_DNA"/>
</dbReference>
<organism evidence="1 2">
    <name type="scientific">Xenoophorus captivus</name>
    <dbReference type="NCBI Taxonomy" id="1517983"/>
    <lineage>
        <taxon>Eukaryota</taxon>
        <taxon>Metazoa</taxon>
        <taxon>Chordata</taxon>
        <taxon>Craniata</taxon>
        <taxon>Vertebrata</taxon>
        <taxon>Euteleostomi</taxon>
        <taxon>Actinopterygii</taxon>
        <taxon>Neopterygii</taxon>
        <taxon>Teleostei</taxon>
        <taxon>Neoteleostei</taxon>
        <taxon>Acanthomorphata</taxon>
        <taxon>Ovalentaria</taxon>
        <taxon>Atherinomorphae</taxon>
        <taxon>Cyprinodontiformes</taxon>
        <taxon>Goodeidae</taxon>
        <taxon>Xenoophorus</taxon>
    </lineage>
</organism>
<evidence type="ECO:0000313" key="2">
    <source>
        <dbReference type="Proteomes" id="UP001434883"/>
    </source>
</evidence>